<evidence type="ECO:0000259" key="2">
    <source>
        <dbReference type="Pfam" id="PF04909"/>
    </source>
</evidence>
<name>A0ABU5MSB9_9BACT</name>
<dbReference type="PANTHER" id="PTHR43569:SF2">
    <property type="entry name" value="AMIDOHYDROLASE-RELATED DOMAIN-CONTAINING PROTEIN"/>
    <property type="match status" value="1"/>
</dbReference>
<dbReference type="PANTHER" id="PTHR43569">
    <property type="entry name" value="AMIDOHYDROLASE"/>
    <property type="match status" value="1"/>
</dbReference>
<dbReference type="RefSeq" id="WP_322606819.1">
    <property type="nucleotide sequence ID" value="NZ_JARVCO010000002.1"/>
</dbReference>
<evidence type="ECO:0000256" key="1">
    <source>
        <dbReference type="ARBA" id="ARBA00038310"/>
    </source>
</evidence>
<dbReference type="EMBL" id="JARVCO010000002">
    <property type="protein sequence ID" value="MDZ8117013.1"/>
    <property type="molecule type" value="Genomic_DNA"/>
</dbReference>
<gene>
    <name evidence="3" type="ORF">P9H32_00110</name>
</gene>
<protein>
    <submittedName>
        <fullName evidence="3">Amidohydrolase family protein</fullName>
    </submittedName>
</protein>
<organism evidence="3 4">
    <name type="scientific">Pontiella agarivorans</name>
    <dbReference type="NCBI Taxonomy" id="3038953"/>
    <lineage>
        <taxon>Bacteria</taxon>
        <taxon>Pseudomonadati</taxon>
        <taxon>Kiritimatiellota</taxon>
        <taxon>Kiritimatiellia</taxon>
        <taxon>Kiritimatiellales</taxon>
        <taxon>Pontiellaceae</taxon>
        <taxon>Pontiella</taxon>
    </lineage>
</organism>
<comment type="similarity">
    <text evidence="1">Belongs to the metallo-dependent hydrolases superfamily.</text>
</comment>
<dbReference type="Pfam" id="PF04909">
    <property type="entry name" value="Amidohydro_2"/>
    <property type="match status" value="1"/>
</dbReference>
<dbReference type="InterPro" id="IPR006680">
    <property type="entry name" value="Amidohydro-rel"/>
</dbReference>
<proteinExistence type="inferred from homology"/>
<sequence>MGFCKTLYLRNLFLRIDAHQHFWKYDAEIHSWMEGPWAVLRHDFLPADFQPVLQESEFDGSIAVHASQTASETHWLLEQAEQHSFILGVTGWIDLLGDVSAQLTALPNSGKLRALRHFLQFEEEAFFQNETFRENLRLLGEKGLPFELLITPDQLQTATELVQACPETTFVLDHLAKPDIAGGEFACWQTGFGKLAACTNVHAKVSGLVTQVNWESWKPADLIPYLDAAFDVFGPERLMAGSDWPVCSCTSSHAEVMNILKNYMKNYSEKDQAAVFGCNCARIYGIEEYESV</sequence>
<evidence type="ECO:0000313" key="4">
    <source>
        <dbReference type="Proteomes" id="UP001290861"/>
    </source>
</evidence>
<dbReference type="Gene3D" id="3.20.20.140">
    <property type="entry name" value="Metal-dependent hydrolases"/>
    <property type="match status" value="1"/>
</dbReference>
<feature type="domain" description="Amidohydrolase-related" evidence="2">
    <location>
        <begin position="16"/>
        <end position="286"/>
    </location>
</feature>
<dbReference type="SUPFAM" id="SSF51556">
    <property type="entry name" value="Metallo-dependent hydrolases"/>
    <property type="match status" value="1"/>
</dbReference>
<dbReference type="InterPro" id="IPR032466">
    <property type="entry name" value="Metal_Hydrolase"/>
</dbReference>
<accession>A0ABU5MSB9</accession>
<reference evidence="3 4" key="1">
    <citation type="journal article" date="2024" name="Appl. Environ. Microbiol.">
        <title>Pontiella agarivorans sp. nov., a novel marine anaerobic bacterium capable of degrading macroalgal polysaccharides and fixing nitrogen.</title>
        <authorList>
            <person name="Liu N."/>
            <person name="Kivenson V."/>
            <person name="Peng X."/>
            <person name="Cui Z."/>
            <person name="Lankiewicz T.S."/>
            <person name="Gosselin K.M."/>
            <person name="English C.J."/>
            <person name="Blair E.M."/>
            <person name="O'Malley M.A."/>
            <person name="Valentine D.L."/>
        </authorList>
    </citation>
    <scope>NUCLEOTIDE SEQUENCE [LARGE SCALE GENOMIC DNA]</scope>
    <source>
        <strain evidence="3 4">NLcol2</strain>
    </source>
</reference>
<comment type="caution">
    <text evidence="3">The sequence shown here is derived from an EMBL/GenBank/DDBJ whole genome shotgun (WGS) entry which is preliminary data.</text>
</comment>
<dbReference type="InterPro" id="IPR052350">
    <property type="entry name" value="Metallo-dep_Lactonases"/>
</dbReference>
<evidence type="ECO:0000313" key="3">
    <source>
        <dbReference type="EMBL" id="MDZ8117013.1"/>
    </source>
</evidence>
<dbReference type="Proteomes" id="UP001290861">
    <property type="component" value="Unassembled WGS sequence"/>
</dbReference>
<keyword evidence="4" id="KW-1185">Reference proteome</keyword>